<dbReference type="Gene3D" id="1.25.10.10">
    <property type="entry name" value="Leucine-rich Repeat Variant"/>
    <property type="match status" value="2"/>
</dbReference>
<comment type="subcellular location">
    <subcellularLocation>
        <location evidence="1">Nucleus</location>
    </subcellularLocation>
</comment>
<dbReference type="GO" id="GO:0042393">
    <property type="term" value="F:histone binding"/>
    <property type="evidence" value="ECO:0007669"/>
    <property type="project" value="TreeGrafter"/>
</dbReference>
<gene>
    <name evidence="9" type="ORF">PROFUN_15858</name>
</gene>
<feature type="region of interest" description="Disordered" evidence="7">
    <location>
        <begin position="162"/>
        <end position="214"/>
    </location>
</feature>
<comment type="caution">
    <text evidence="9">The sequence shown here is derived from an EMBL/GenBank/DDBJ whole genome shotgun (WGS) entry which is preliminary data.</text>
</comment>
<evidence type="ECO:0000313" key="9">
    <source>
        <dbReference type="EMBL" id="PRP75280.1"/>
    </source>
</evidence>
<dbReference type="STRING" id="1890364.A0A2P6MU97"/>
<evidence type="ECO:0000256" key="4">
    <source>
        <dbReference type="ARBA" id="ARBA00023067"/>
    </source>
</evidence>
<feature type="region of interest" description="Disordered" evidence="7">
    <location>
        <begin position="1286"/>
        <end position="1348"/>
    </location>
</feature>
<dbReference type="GO" id="GO:0007076">
    <property type="term" value="P:mitotic chromosome condensation"/>
    <property type="evidence" value="ECO:0007669"/>
    <property type="project" value="InterPro"/>
</dbReference>
<dbReference type="GO" id="GO:0005634">
    <property type="term" value="C:nucleus"/>
    <property type="evidence" value="ECO:0007669"/>
    <property type="project" value="UniProtKB-SubCell"/>
</dbReference>
<protein>
    <submittedName>
        <fullName evidence="9">Condensin-2 complex subunit D3</fullName>
    </submittedName>
</protein>
<sequence>MPKKTKASDNEDEQLQTIRQKIRDFGVLGISDDLLERAWLDECTDDDSLAVTPPPFKELKEFILSIESLEDPQQLWPFLTEEDVTVRHFLVWIKLLLSQYRGSTDHNTAVISVETAHLYATLLSMEGSQSFNLFQPLVFQSVLKVLRAWKLVQVTQNSREIDEAKKAKRRGGVKATNPAKRTKSSKKATLLEDDEQEAEETDSAAPSSQTSQSNLSLLGVSSDQVIQTIECIVKALRTNSLAGHNECREQAVEAFSELTRYYPSEGEQSKKKKHRDNREDVTGAAFEVLRELIDERHGGGEGSTTMVLKNILPNILMTHAGLLVSGSVPKHMQNIRNSAISFVIECIKAKEKTHREAVHALIQHICVQVPDKAEYRGHAVSAVTEIYHSLPPQDQTRFVSFVQRFGKNAKSNLRIFAVDLSFALLSEEGLEKEEEREEGEEMQVEREDDNDLRLIELLLQRSSDKIATVRAKAISNVAHLLERATQDNKTKRKISGLLSGSENSQTELHKLLRKRVQDEKCGVRKSALQGLEMVARLSDMDTFTHKGGDLDHFAAKSRDPALSIRRQALDSLSSLFRDYPHVPDVYSTWLRYALPLITDVETSVQDKVLDYAQELLLSPMMSGDASSPVWPAAALLSETEIYRPFQRVILALGKQKRLEKKLYNQLLKNLKQESHVRASWVVLNEIAPFNPSYLEPSLIFSCWDDIKESEAEDTVGTQQKILNVMQCCRNVEAGEIERISQGLLERLKRFDLPPSLIQSYVTTLSRIFNLNQGKKLLKERCQEILAICDEQLSAYILPHGDRSSRDEKMIMRYLFTMGEVSQTCHLQVSSRLVTVVQAIISPTTHVVGVEGEVKPIPNSVRGSAFVALGKLCLENEQLAKRIIPALAKEVETSDNPVIRNNAMVVMCDLCIKYTALVDNYVVVLALCLRDSNELVRKQTLMSLTTLLQEDFVKWKGIFFYRFVVAMVDESEDIRTTAHFCLVSLLKGKNPQMFSGHFMELIFHLNNYKQHPTYNQFIQTEKEREAFSLEGEVNAEKRMEIYRVFLNHMDETQRFLMTAKICTEILAALTDGMLSYVDSQDILMDALAILSSKEIRIQVKSKAVVDNEEEEQVQAAREKLLSKIIKKNVLENIVPIVIEMKRFLEKHHSPLLKNLMQYIANIMKDFKSEVEDIFVADKQLAQEIEYDLKQMSLNETEKKGRDKEDIRKKIPASPAVKSVIEEGRRASMAGRDVTDFAVPKVKTGATPTPKKGLPSPYGRGVSTPLTPSSRKWQVDLEPVVPLVLEDDEEEKENRSVRQPVKEEKKVKTVKKKMVESSEEEEEATPSPPPRKRATRARQTGKGQHDLEPSIAIASKTDLYKRTESKTGNWTILVVAIKTFCDLTIKQLTTNLFTEKNANTKLLLHIEIDRITTAGGTITVQHIQSHALDKKTKDWNARHKQNTVKFGSRTTLMEQLNDRAHKEAGTDGGSVTVVVFCPLSAEMHIWC</sequence>
<dbReference type="InterPro" id="IPR011989">
    <property type="entry name" value="ARM-like"/>
</dbReference>
<dbReference type="PANTHER" id="PTHR14222">
    <property type="entry name" value="CONDENSIN"/>
    <property type="match status" value="1"/>
</dbReference>
<dbReference type="InterPro" id="IPR032682">
    <property type="entry name" value="Cnd1_C"/>
</dbReference>
<keyword evidence="6" id="KW-0131">Cell cycle</keyword>
<name>A0A2P6MU97_9EUKA</name>
<evidence type="ECO:0000256" key="6">
    <source>
        <dbReference type="ARBA" id="ARBA00023306"/>
    </source>
</evidence>
<dbReference type="InterPro" id="IPR026971">
    <property type="entry name" value="CND1/NCAPD3"/>
</dbReference>
<keyword evidence="4" id="KW-0226">DNA condensation</keyword>
<reference evidence="9 10" key="1">
    <citation type="journal article" date="2018" name="Genome Biol. Evol.">
        <title>Multiple Roots of Fruiting Body Formation in Amoebozoa.</title>
        <authorList>
            <person name="Hillmann F."/>
            <person name="Forbes G."/>
            <person name="Novohradska S."/>
            <person name="Ferling I."/>
            <person name="Riege K."/>
            <person name="Groth M."/>
            <person name="Westermann M."/>
            <person name="Marz M."/>
            <person name="Spaller T."/>
            <person name="Winckler T."/>
            <person name="Schaap P."/>
            <person name="Glockner G."/>
        </authorList>
    </citation>
    <scope>NUCLEOTIDE SEQUENCE [LARGE SCALE GENOMIC DNA]</scope>
    <source>
        <strain evidence="9 10">Jena</strain>
    </source>
</reference>
<dbReference type="GO" id="GO:0051301">
    <property type="term" value="P:cell division"/>
    <property type="evidence" value="ECO:0007669"/>
    <property type="project" value="UniProtKB-KW"/>
</dbReference>
<accession>A0A2P6MU97</accession>
<evidence type="ECO:0000256" key="5">
    <source>
        <dbReference type="ARBA" id="ARBA00023242"/>
    </source>
</evidence>
<feature type="domain" description="Condensin complex subunit 1 C-terminal" evidence="8">
    <location>
        <begin position="897"/>
        <end position="1073"/>
    </location>
</feature>
<dbReference type="Pfam" id="PF12717">
    <property type="entry name" value="Cnd1"/>
    <property type="match status" value="1"/>
</dbReference>
<feature type="compositionally biased region" description="Acidic residues" evidence="7">
    <location>
        <begin position="191"/>
        <end position="202"/>
    </location>
</feature>
<dbReference type="PANTHER" id="PTHR14222:SF1">
    <property type="entry name" value="CONDENSIN-2 COMPLEX SUBUNIT D3"/>
    <property type="match status" value="1"/>
</dbReference>
<keyword evidence="10" id="KW-1185">Reference proteome</keyword>
<dbReference type="GO" id="GO:0000779">
    <property type="term" value="C:condensed chromosome, centromeric region"/>
    <property type="evidence" value="ECO:0007669"/>
    <property type="project" value="TreeGrafter"/>
</dbReference>
<evidence type="ECO:0000256" key="2">
    <source>
        <dbReference type="ARBA" id="ARBA00022618"/>
    </source>
</evidence>
<evidence type="ECO:0000259" key="8">
    <source>
        <dbReference type="Pfam" id="PF12717"/>
    </source>
</evidence>
<evidence type="ECO:0000256" key="3">
    <source>
        <dbReference type="ARBA" id="ARBA00022776"/>
    </source>
</evidence>
<proteinExistence type="predicted"/>
<evidence type="ECO:0000256" key="1">
    <source>
        <dbReference type="ARBA" id="ARBA00004123"/>
    </source>
</evidence>
<evidence type="ECO:0000313" key="10">
    <source>
        <dbReference type="Proteomes" id="UP000241769"/>
    </source>
</evidence>
<dbReference type="OrthoDB" id="10263978at2759"/>
<feature type="compositionally biased region" description="Basic and acidic residues" evidence="7">
    <location>
        <begin position="1290"/>
        <end position="1305"/>
    </location>
</feature>
<dbReference type="InParanoid" id="A0A2P6MU97"/>
<dbReference type="SUPFAM" id="SSF48371">
    <property type="entry name" value="ARM repeat"/>
    <property type="match status" value="1"/>
</dbReference>
<organism evidence="9 10">
    <name type="scientific">Planoprotostelium fungivorum</name>
    <dbReference type="NCBI Taxonomy" id="1890364"/>
    <lineage>
        <taxon>Eukaryota</taxon>
        <taxon>Amoebozoa</taxon>
        <taxon>Evosea</taxon>
        <taxon>Variosea</taxon>
        <taxon>Cavosteliida</taxon>
        <taxon>Cavosteliaceae</taxon>
        <taxon>Planoprotostelium</taxon>
    </lineage>
</organism>
<keyword evidence="5" id="KW-0539">Nucleus</keyword>
<dbReference type="FunCoup" id="A0A2P6MU97">
    <property type="interactions" value="12"/>
</dbReference>
<dbReference type="Proteomes" id="UP000241769">
    <property type="component" value="Unassembled WGS sequence"/>
</dbReference>
<feature type="region of interest" description="Disordered" evidence="7">
    <location>
        <begin position="1237"/>
        <end position="1268"/>
    </location>
</feature>
<keyword evidence="3" id="KW-0498">Mitosis</keyword>
<dbReference type="GO" id="GO:0000796">
    <property type="term" value="C:condensin complex"/>
    <property type="evidence" value="ECO:0007669"/>
    <property type="project" value="TreeGrafter"/>
</dbReference>
<keyword evidence="2" id="KW-0132">Cell division</keyword>
<dbReference type="GO" id="GO:0010032">
    <property type="term" value="P:meiotic chromosome condensation"/>
    <property type="evidence" value="ECO:0007669"/>
    <property type="project" value="TreeGrafter"/>
</dbReference>
<dbReference type="InterPro" id="IPR016024">
    <property type="entry name" value="ARM-type_fold"/>
</dbReference>
<dbReference type="EMBL" id="MDYQ01000398">
    <property type="protein sequence ID" value="PRP75280.1"/>
    <property type="molecule type" value="Genomic_DNA"/>
</dbReference>
<evidence type="ECO:0000256" key="7">
    <source>
        <dbReference type="SAM" id="MobiDB-lite"/>
    </source>
</evidence>